<dbReference type="InterPro" id="IPR001138">
    <property type="entry name" value="Zn2Cys6_DnaBD"/>
</dbReference>
<organism evidence="7 8">
    <name type="scientific">Cephalotrichum gorgonifer</name>
    <dbReference type="NCBI Taxonomy" id="2041049"/>
    <lineage>
        <taxon>Eukaryota</taxon>
        <taxon>Fungi</taxon>
        <taxon>Dikarya</taxon>
        <taxon>Ascomycota</taxon>
        <taxon>Pezizomycotina</taxon>
        <taxon>Sordariomycetes</taxon>
        <taxon>Hypocreomycetidae</taxon>
        <taxon>Microascales</taxon>
        <taxon>Microascaceae</taxon>
        <taxon>Cephalotrichum</taxon>
    </lineage>
</organism>
<dbReference type="GO" id="GO:0000981">
    <property type="term" value="F:DNA-binding transcription factor activity, RNA polymerase II-specific"/>
    <property type="evidence" value="ECO:0007669"/>
    <property type="project" value="InterPro"/>
</dbReference>
<dbReference type="AlphaFoldDB" id="A0AAE8SYB8"/>
<dbReference type="InterPro" id="IPR036864">
    <property type="entry name" value="Zn2-C6_fun-type_DNA-bd_sf"/>
</dbReference>
<keyword evidence="3" id="KW-0539">Nucleus</keyword>
<dbReference type="GO" id="GO:0006351">
    <property type="term" value="P:DNA-templated transcription"/>
    <property type="evidence" value="ECO:0007669"/>
    <property type="project" value="InterPro"/>
</dbReference>
<dbReference type="Pfam" id="PF01557">
    <property type="entry name" value="FAA_hydrolase"/>
    <property type="match status" value="1"/>
</dbReference>
<dbReference type="Gene3D" id="3.90.850.10">
    <property type="entry name" value="Fumarylacetoacetase-like, C-terminal domain"/>
    <property type="match status" value="1"/>
</dbReference>
<dbReference type="PANTHER" id="PTHR11820">
    <property type="entry name" value="ACYLPYRUVASE"/>
    <property type="match status" value="1"/>
</dbReference>
<feature type="domain" description="Fumarylacetoacetase-like C-terminal" evidence="5">
    <location>
        <begin position="84"/>
        <end position="291"/>
    </location>
</feature>
<evidence type="ECO:0000313" key="7">
    <source>
        <dbReference type="EMBL" id="SPO05578.1"/>
    </source>
</evidence>
<feature type="compositionally biased region" description="Basic and acidic residues" evidence="4">
    <location>
        <begin position="346"/>
        <end position="362"/>
    </location>
</feature>
<keyword evidence="2" id="KW-0479">Metal-binding</keyword>
<dbReference type="InterPro" id="IPR036663">
    <property type="entry name" value="Fumarylacetoacetase_C_sf"/>
</dbReference>
<evidence type="ECO:0000256" key="4">
    <source>
        <dbReference type="SAM" id="MobiDB-lite"/>
    </source>
</evidence>
<dbReference type="GO" id="GO:0008270">
    <property type="term" value="F:zinc ion binding"/>
    <property type="evidence" value="ECO:0007669"/>
    <property type="project" value="InterPro"/>
</dbReference>
<sequence length="951" mass="103963">MKVAWQRLIRFVATDGRVLRGEPILPAVDFDLGNTTEETKLQAKVIEGDDLYDTTGKTRVTDEVVTVKKLLGPLAQSDVPILRCVGLNYLTHILEAGRKPPPFPSIFFKPSTTVANHDSDVVIPKIAQDDQADYEGELCVVIGKDAKDVREEDALSYVAAYVVGNDVSSRKLQRDPALAGGVPQWGFSKGFDTFAPLGPVLVASDLVPDPAALKLQTWVDGELRQNSGIDDLVFSVPYLISRLSSGTTLQKGSVIMTGTPGGVGAGLKPPKYLVPGTKMEVSVTGLGTLKNGCDGVRPICESCGRLGFECSYEMAEAPPVSLTIRKDNFDSLEERVRQLERIVRQHEERLSSGDRAGDRDDVSSGEPEASPYGDTQSQCLTPATAVVNVQGVREANESPGTMTDGMAISFVDEEDCGFFGPSSNIAFMRHIFRAMAREGGVNGTTTFQSDSGSFDAGLISMSKPGLSALVSSPAGAIPRPQSWPYILPPHEETERLIGAFFSDTGLLFPYIHEPTFRETYEQMKIHNFRANVRRTWLGLLNMVLAMAVSTTGWAQNRDEFSSTSAEEFYRRARELCKTQMLRGTTLEIVQYLLLASQYLQGSQNSVQTWTTYGLAVKTLCMTFGRPSTIPEEYITLEHPIASPGNVHDATSVSFYNATIDLYKVLWKVMAKLYGHNLGCDVPASETSTITQIFQLEQDLNDWQESLSGSGFHLISSPADVPETPADPIFERYRVVLTLRYLNTRLLLHRPALTKALSDNSADQGSAAARRSINQTHKNFTRSCAQSADDIIFIIHSVLVLQPGMGRKVLGAWWFTLYYTLNAALTIFGGLLIPLDGPDADICTVARRERAIQTLENAITALSYLDSGNAVLERCISYLRTLSRVVKGWSPSSPLPMPPFNPGQRLDGSGSITVTNAAPVGGFDVELAGGASTLELGPFFTDEFQQWIEQLQ</sequence>
<dbReference type="PANTHER" id="PTHR11820:SF100">
    <property type="entry name" value="FUMARYLACETOACETATE HYDROLASE FAMILY PROTEIN (AFU_ORTHOLOGUE AFUA_4G01490)"/>
    <property type="match status" value="1"/>
</dbReference>
<feature type="region of interest" description="Disordered" evidence="4">
    <location>
        <begin position="346"/>
        <end position="377"/>
    </location>
</feature>
<dbReference type="Gene3D" id="4.10.240.10">
    <property type="entry name" value="Zn(2)-C6 fungal-type DNA-binding domain"/>
    <property type="match status" value="1"/>
</dbReference>
<dbReference type="FunFam" id="3.90.850.10:FF:000002">
    <property type="entry name" value="2-hydroxyhepta-2,4-diene-1,7-dioate isomerase"/>
    <property type="match status" value="1"/>
</dbReference>
<evidence type="ECO:0000259" key="5">
    <source>
        <dbReference type="Pfam" id="PF01557"/>
    </source>
</evidence>
<keyword evidence="8" id="KW-1185">Reference proteome</keyword>
<dbReference type="InterPro" id="IPR007219">
    <property type="entry name" value="XnlR_reg_dom"/>
</dbReference>
<evidence type="ECO:0000259" key="6">
    <source>
        <dbReference type="Pfam" id="PF04082"/>
    </source>
</evidence>
<name>A0AAE8SYB8_9PEZI</name>
<dbReference type="InterPro" id="IPR011234">
    <property type="entry name" value="Fumarylacetoacetase-like_C"/>
</dbReference>
<accession>A0AAE8SYB8</accession>
<dbReference type="SUPFAM" id="SSF56529">
    <property type="entry name" value="FAH"/>
    <property type="match status" value="1"/>
</dbReference>
<reference evidence="7" key="1">
    <citation type="submission" date="2018-03" db="EMBL/GenBank/DDBJ databases">
        <authorList>
            <person name="Guldener U."/>
        </authorList>
    </citation>
    <scope>NUCLEOTIDE SEQUENCE</scope>
</reference>
<dbReference type="Proteomes" id="UP001187682">
    <property type="component" value="Unassembled WGS sequence"/>
</dbReference>
<evidence type="ECO:0000256" key="3">
    <source>
        <dbReference type="ARBA" id="ARBA00023242"/>
    </source>
</evidence>
<proteinExistence type="inferred from homology"/>
<comment type="similarity">
    <text evidence="1">Belongs to the FAH family.</text>
</comment>
<evidence type="ECO:0000313" key="8">
    <source>
        <dbReference type="Proteomes" id="UP001187682"/>
    </source>
</evidence>
<dbReference type="GO" id="GO:0006107">
    <property type="term" value="P:oxaloacetate metabolic process"/>
    <property type="evidence" value="ECO:0007669"/>
    <property type="project" value="UniProtKB-ARBA"/>
</dbReference>
<feature type="domain" description="Xylanolytic transcriptional activator regulatory" evidence="6">
    <location>
        <begin position="498"/>
        <end position="619"/>
    </location>
</feature>
<dbReference type="CDD" id="cd00067">
    <property type="entry name" value="GAL4"/>
    <property type="match status" value="1"/>
</dbReference>
<protein>
    <submittedName>
        <fullName evidence="7">Related to fumarylacetoacetate hydralase</fullName>
    </submittedName>
</protein>
<evidence type="ECO:0000256" key="2">
    <source>
        <dbReference type="ARBA" id="ARBA00022723"/>
    </source>
</evidence>
<dbReference type="GO" id="GO:0050163">
    <property type="term" value="F:oxaloacetate tautomerase activity"/>
    <property type="evidence" value="ECO:0007669"/>
    <property type="project" value="UniProtKB-ARBA"/>
</dbReference>
<gene>
    <name evidence="7" type="ORF">DNG_08265</name>
</gene>
<dbReference type="EMBL" id="ONZQ02000013">
    <property type="protein sequence ID" value="SPO05578.1"/>
    <property type="molecule type" value="Genomic_DNA"/>
</dbReference>
<evidence type="ECO:0000256" key="1">
    <source>
        <dbReference type="ARBA" id="ARBA00010211"/>
    </source>
</evidence>
<dbReference type="Pfam" id="PF04082">
    <property type="entry name" value="Fungal_trans"/>
    <property type="match status" value="1"/>
</dbReference>
<comment type="caution">
    <text evidence="7">The sequence shown here is derived from an EMBL/GenBank/DDBJ whole genome shotgun (WGS) entry which is preliminary data.</text>
</comment>
<dbReference type="GO" id="GO:0003677">
    <property type="term" value="F:DNA binding"/>
    <property type="evidence" value="ECO:0007669"/>
    <property type="project" value="InterPro"/>
</dbReference>
<dbReference type="CDD" id="cd12148">
    <property type="entry name" value="fungal_TF_MHR"/>
    <property type="match status" value="1"/>
</dbReference>